<keyword evidence="2" id="KW-1185">Reference proteome</keyword>
<organism evidence="1 2">
    <name type="scientific">Effrenium voratum</name>
    <dbReference type="NCBI Taxonomy" id="2562239"/>
    <lineage>
        <taxon>Eukaryota</taxon>
        <taxon>Sar</taxon>
        <taxon>Alveolata</taxon>
        <taxon>Dinophyceae</taxon>
        <taxon>Suessiales</taxon>
        <taxon>Symbiodiniaceae</taxon>
        <taxon>Effrenium</taxon>
    </lineage>
</organism>
<sequence>MAKNPWLPEPKAQCWVWFRPLGSETSGPRDAAALPHTSAAHEERRRNGLWGHQAYRLAPAVFVGDAEDMVVVKEMRDSKAQLKVRPGLVLDYYEGLLVLEALALSDAQCPWFEHVKDILEKEKLQRNLSPSLYVSKKLLTAAVTGPQFVTREGQVVAHRRAPLRADGPQEVEAPPGWYQVDRLLEYLPPWEAFVHPKCGLYQDYYLVQWAPPHAMDSYADTPQGCEQFPHATWEPDECLPDELDALRISAKKRWLEAQREKEKDGGNPRKFVRSVGEEVKADRKRLVEEVPAARKLAKVYNLDLHRHMKHGLREALHTELTEGDKHRIQTGWPKRQSEYPPSFGPAMPPGFCWDSCRCMEDWHTGPQTDEGKSWLDHVLRDQKLKAAIESFKTQQFLQVRGKVTNQGYFQPLTVAPRDPRQEERRLCQQVAKMVQKAMDAAVNPLPLAAATDEDAGDLLQSLGILEDEEERSEIEKETGGPFEPIAFQKVCGPDWMQVDACSGKISTIASQTPRAFKVETLSMHVDFLGAVEQHRKRIALQIGPEKTPVPDNLPAWTGQIMDKVRATPLVIFPAEGFIKQVYDTETRALHKKVTLAAWLRTMKQVYLVSRAAACNAALRPQG</sequence>
<evidence type="ECO:0000313" key="2">
    <source>
        <dbReference type="Proteomes" id="UP001178507"/>
    </source>
</evidence>
<evidence type="ECO:0000313" key="1">
    <source>
        <dbReference type="EMBL" id="CAJ1378507.1"/>
    </source>
</evidence>
<reference evidence="1" key="1">
    <citation type="submission" date="2023-08" db="EMBL/GenBank/DDBJ databases">
        <authorList>
            <person name="Chen Y."/>
            <person name="Shah S."/>
            <person name="Dougan E. K."/>
            <person name="Thang M."/>
            <person name="Chan C."/>
        </authorList>
    </citation>
    <scope>NUCLEOTIDE SEQUENCE</scope>
</reference>
<dbReference type="Proteomes" id="UP001178507">
    <property type="component" value="Unassembled WGS sequence"/>
</dbReference>
<dbReference type="EMBL" id="CAUJNA010000548">
    <property type="protein sequence ID" value="CAJ1378507.1"/>
    <property type="molecule type" value="Genomic_DNA"/>
</dbReference>
<name>A0AA36HZY9_9DINO</name>
<proteinExistence type="predicted"/>
<comment type="caution">
    <text evidence="1">The sequence shown here is derived from an EMBL/GenBank/DDBJ whole genome shotgun (WGS) entry which is preliminary data.</text>
</comment>
<protein>
    <submittedName>
        <fullName evidence="1">Uncharacterized protein</fullName>
    </submittedName>
</protein>
<gene>
    <name evidence="1" type="ORF">EVOR1521_LOCUS7030</name>
</gene>
<dbReference type="AlphaFoldDB" id="A0AA36HZY9"/>
<accession>A0AA36HZY9</accession>